<feature type="non-terminal residue" evidence="2">
    <location>
        <position position="310"/>
    </location>
</feature>
<dbReference type="EMBL" id="OV170232">
    <property type="protein sequence ID" value="CAH0717554.1"/>
    <property type="molecule type" value="Genomic_DNA"/>
</dbReference>
<feature type="signal peptide" evidence="1">
    <location>
        <begin position="1"/>
        <end position="20"/>
    </location>
</feature>
<keyword evidence="1" id="KW-0732">Signal</keyword>
<sequence>MDLRIVLLVSVVLTFELVKGAFFYNSLPPTDQEYEERGLKCIPGQTVIRIEELKPPKKLASEEETRRTHMNDATKDEYCQICVCSVEGKEEYCSRRPARNVNECIRIAILKKNIEKNLPFSHERALSFRIRRDYIWHYDEIPYASKARCRRAVSYYSNDMNANNTDIDVPSDVESLLDYTNKQICFYCVCSVDGTYAGCIPRDQWFCEYYRIIREPHAMRESYKKLFQQDRPAYFRHLSYRLRRTMDDGMNTFMNIGGDALCCDHPDGHRRNLHEQVRNRMRMMRRKVPKENILAGSPRGDYVDFIVNND</sequence>
<feature type="chain" id="PRO_5035476904" evidence="1">
    <location>
        <begin position="21"/>
        <end position="310"/>
    </location>
</feature>
<protein>
    <submittedName>
        <fullName evidence="2">Uncharacterized protein</fullName>
    </submittedName>
</protein>
<reference evidence="2" key="1">
    <citation type="submission" date="2021-12" db="EMBL/GenBank/DDBJ databases">
        <authorList>
            <person name="Martin H S."/>
        </authorList>
    </citation>
    <scope>NUCLEOTIDE SEQUENCE</scope>
</reference>
<evidence type="ECO:0000313" key="2">
    <source>
        <dbReference type="EMBL" id="CAH0717554.1"/>
    </source>
</evidence>
<evidence type="ECO:0000256" key="1">
    <source>
        <dbReference type="SAM" id="SignalP"/>
    </source>
</evidence>
<proteinExistence type="predicted"/>
<keyword evidence="3" id="KW-1185">Reference proteome</keyword>
<name>A0A8J9Y4Z2_9NEOP</name>
<accession>A0A8J9Y4Z2</accession>
<gene>
    <name evidence="2" type="ORF">BINO364_LOCUS4149</name>
</gene>
<dbReference type="Proteomes" id="UP000838878">
    <property type="component" value="Chromosome 12"/>
</dbReference>
<evidence type="ECO:0000313" key="3">
    <source>
        <dbReference type="Proteomes" id="UP000838878"/>
    </source>
</evidence>
<dbReference type="OrthoDB" id="2139606at2759"/>
<dbReference type="AlphaFoldDB" id="A0A8J9Y4Z2"/>
<organism evidence="2 3">
    <name type="scientific">Brenthis ino</name>
    <name type="common">lesser marbled fritillary</name>
    <dbReference type="NCBI Taxonomy" id="405034"/>
    <lineage>
        <taxon>Eukaryota</taxon>
        <taxon>Metazoa</taxon>
        <taxon>Ecdysozoa</taxon>
        <taxon>Arthropoda</taxon>
        <taxon>Hexapoda</taxon>
        <taxon>Insecta</taxon>
        <taxon>Pterygota</taxon>
        <taxon>Neoptera</taxon>
        <taxon>Endopterygota</taxon>
        <taxon>Lepidoptera</taxon>
        <taxon>Glossata</taxon>
        <taxon>Ditrysia</taxon>
        <taxon>Papilionoidea</taxon>
        <taxon>Nymphalidae</taxon>
        <taxon>Heliconiinae</taxon>
        <taxon>Argynnini</taxon>
        <taxon>Brenthis</taxon>
    </lineage>
</organism>